<feature type="non-terminal residue" evidence="1">
    <location>
        <position position="1"/>
    </location>
</feature>
<name>A0ABS5ZIL6_9GAMM</name>
<evidence type="ECO:0000313" key="1">
    <source>
        <dbReference type="EMBL" id="MBU2713713.1"/>
    </source>
</evidence>
<comment type="caution">
    <text evidence="1">The sequence shown here is derived from an EMBL/GenBank/DDBJ whole genome shotgun (WGS) entry which is preliminary data.</text>
</comment>
<dbReference type="Proteomes" id="UP000690515">
    <property type="component" value="Unassembled WGS sequence"/>
</dbReference>
<organism evidence="1 2">
    <name type="scientific">Zooshikella harenae</name>
    <dbReference type="NCBI Taxonomy" id="2827238"/>
    <lineage>
        <taxon>Bacteria</taxon>
        <taxon>Pseudomonadati</taxon>
        <taxon>Pseudomonadota</taxon>
        <taxon>Gammaproteobacteria</taxon>
        <taxon>Oceanospirillales</taxon>
        <taxon>Zooshikellaceae</taxon>
        <taxon>Zooshikella</taxon>
    </lineage>
</organism>
<proteinExistence type="predicted"/>
<dbReference type="EMBL" id="JAGSOY010000098">
    <property type="protein sequence ID" value="MBU2713713.1"/>
    <property type="molecule type" value="Genomic_DNA"/>
</dbReference>
<protein>
    <submittedName>
        <fullName evidence="1">Uncharacterized protein</fullName>
    </submittedName>
</protein>
<dbReference type="RefSeq" id="WP_215821998.1">
    <property type="nucleotide sequence ID" value="NZ_JAGSOY010000098.1"/>
</dbReference>
<keyword evidence="2" id="KW-1185">Reference proteome</keyword>
<reference evidence="1 2" key="1">
    <citation type="submission" date="2021-04" db="EMBL/GenBank/DDBJ databases">
        <authorList>
            <person name="Pira H."/>
            <person name="Risdian C."/>
            <person name="Wink J."/>
        </authorList>
    </citation>
    <scope>NUCLEOTIDE SEQUENCE [LARGE SCALE GENOMIC DNA]</scope>
    <source>
        <strain evidence="1 2">WH53</strain>
    </source>
</reference>
<accession>A0ABS5ZIL6</accession>
<gene>
    <name evidence="1" type="ORF">KCG35_21875</name>
</gene>
<evidence type="ECO:0000313" key="2">
    <source>
        <dbReference type="Proteomes" id="UP000690515"/>
    </source>
</evidence>
<sequence>LVAQAEEKIKKAESAINIVEDYIPPIGLALSKKDFLQLKNTIEVELADCYKSQEETLSKYVDLQSSKQHLLNQLKIAKAIEYELDEDYRFSVENTETDTIECPICATEHDNSITSRAFILKDKETAHFQVRDIESELNKVNQEITNCQFELNSIRSKVTEIHNKYNIKYDSKTSDLRELIDKIAFWSVKWTINNKVDFMYEEISELNDLHSKIKKEQQDLLPQSRKKELDKHFRKLLTHCFNLLGLDDRICEKIKTPTDYRHLKGLAAADSTRAMVAYYITIYHLIYKNEDIVNSPLIIDTPNQQEQSTDNYRKILDLIPKAIPNDCQTIICAMDDLALSPLKQIANIIELDDKRLLRPSKHETLNNEFIDITSSI</sequence>